<protein>
    <submittedName>
        <fullName evidence="2">N-acetylmannosaminyltransferase</fullName>
        <ecNumber evidence="2">2.4.1.187</ecNumber>
    </submittedName>
</protein>
<evidence type="ECO:0000256" key="1">
    <source>
        <dbReference type="SAM" id="MobiDB-lite"/>
    </source>
</evidence>
<gene>
    <name evidence="2" type="ORF">AVDCRST_MAG89-2471</name>
</gene>
<feature type="non-terminal residue" evidence="2">
    <location>
        <position position="1"/>
    </location>
</feature>
<dbReference type="EMBL" id="CADCTV010000516">
    <property type="protein sequence ID" value="CAA9337747.1"/>
    <property type="molecule type" value="Genomic_DNA"/>
</dbReference>
<keyword evidence="2" id="KW-0328">Glycosyltransferase</keyword>
<organism evidence="2">
    <name type="scientific">uncultured Gemmatimonadota bacterium</name>
    <dbReference type="NCBI Taxonomy" id="203437"/>
    <lineage>
        <taxon>Bacteria</taxon>
        <taxon>Pseudomonadati</taxon>
        <taxon>Gemmatimonadota</taxon>
        <taxon>environmental samples</taxon>
    </lineage>
</organism>
<sequence>VPAARLRALPRRLRPRGPFRPRRRVAGVGFAPPGHAPAGAGARGRPVRGRLRRRGGHGHPHLSPRRPLGRGGRCRGGDARAVSGAGDRRYVLPALRLRARRRGKRAGGAGRPRGGAPRAVRCAGRAQAGAVAARQRGRAGRAGGRGCRRRVRLRIGPGAARAPVDARRRAGVAVPDDGGAPPPVEALRRLQHALHRARPSPAAFRPGRGWM</sequence>
<dbReference type="EC" id="2.4.1.187" evidence="2"/>
<reference evidence="2" key="1">
    <citation type="submission" date="2020-02" db="EMBL/GenBank/DDBJ databases">
        <authorList>
            <person name="Meier V. D."/>
        </authorList>
    </citation>
    <scope>NUCLEOTIDE SEQUENCE</scope>
    <source>
        <strain evidence="2">AVDCRST_MAG89</strain>
    </source>
</reference>
<feature type="region of interest" description="Disordered" evidence="1">
    <location>
        <begin position="160"/>
        <end position="184"/>
    </location>
</feature>
<dbReference type="AlphaFoldDB" id="A0A6J4LQ51"/>
<feature type="non-terminal residue" evidence="2">
    <location>
        <position position="211"/>
    </location>
</feature>
<feature type="region of interest" description="Disordered" evidence="1">
    <location>
        <begin position="9"/>
        <end position="81"/>
    </location>
</feature>
<proteinExistence type="predicted"/>
<feature type="compositionally biased region" description="Basic residues" evidence="1">
    <location>
        <begin position="45"/>
        <end position="68"/>
    </location>
</feature>
<feature type="compositionally biased region" description="Basic residues" evidence="1">
    <location>
        <begin position="9"/>
        <end position="25"/>
    </location>
</feature>
<keyword evidence="2" id="KW-0808">Transferase</keyword>
<feature type="compositionally biased region" description="Low complexity" evidence="1">
    <location>
        <begin position="26"/>
        <end position="44"/>
    </location>
</feature>
<name>A0A6J4LQ51_9BACT</name>
<evidence type="ECO:0000313" key="2">
    <source>
        <dbReference type="EMBL" id="CAA9337747.1"/>
    </source>
</evidence>
<dbReference type="GO" id="GO:0047244">
    <property type="term" value="F:N-acetylglucosaminyldiphosphoundecaprenol N-acetyl-beta-D-mannosaminyltransferase activity"/>
    <property type="evidence" value="ECO:0007669"/>
    <property type="project" value="UniProtKB-EC"/>
</dbReference>
<accession>A0A6J4LQ51</accession>
<feature type="region of interest" description="Disordered" evidence="1">
    <location>
        <begin position="101"/>
        <end position="120"/>
    </location>
</feature>